<dbReference type="PANTHER" id="PTHR36529:SF1">
    <property type="entry name" value="GLYCOSYLTRANSFERASE"/>
    <property type="match status" value="1"/>
</dbReference>
<dbReference type="EC" id="2.7.7.68" evidence="1"/>
<name>A0A5B9ML66_9BACT</name>
<dbReference type="GO" id="GO:0043814">
    <property type="term" value="F:phospholactate guanylyltransferase activity"/>
    <property type="evidence" value="ECO:0007669"/>
    <property type="project" value="UniProtKB-EC"/>
</dbReference>
<dbReference type="KEGG" id="smam:Mal15_61020"/>
<reference evidence="1 2" key="1">
    <citation type="submission" date="2019-02" db="EMBL/GenBank/DDBJ databases">
        <title>Planctomycetal bacteria perform biofilm scaping via a novel small molecule.</title>
        <authorList>
            <person name="Jeske O."/>
            <person name="Boedeker C."/>
            <person name="Wiegand S."/>
            <person name="Breitling P."/>
            <person name="Kallscheuer N."/>
            <person name="Jogler M."/>
            <person name="Rohde M."/>
            <person name="Petersen J."/>
            <person name="Medema M.H."/>
            <person name="Surup F."/>
            <person name="Jogler C."/>
        </authorList>
    </citation>
    <scope>NUCLEOTIDE SEQUENCE [LARGE SCALE GENOMIC DNA]</scope>
    <source>
        <strain evidence="1 2">Mal15</strain>
    </source>
</reference>
<evidence type="ECO:0000313" key="2">
    <source>
        <dbReference type="Proteomes" id="UP000321353"/>
    </source>
</evidence>
<keyword evidence="1" id="KW-0808">Transferase</keyword>
<dbReference type="PANTHER" id="PTHR36529">
    <property type="entry name" value="SLL1095 PROTEIN"/>
    <property type="match status" value="1"/>
</dbReference>
<dbReference type="Pfam" id="PF09837">
    <property type="entry name" value="DUF2064"/>
    <property type="match status" value="1"/>
</dbReference>
<dbReference type="Gene3D" id="3.90.550.10">
    <property type="entry name" value="Spore Coat Polysaccharide Biosynthesis Protein SpsA, Chain A"/>
    <property type="match status" value="1"/>
</dbReference>
<protein>
    <submittedName>
        <fullName evidence="1">2-phospho-L-lactate guanylyltransferase</fullName>
        <ecNumber evidence="1">2.7.7.68</ecNumber>
    </submittedName>
</protein>
<gene>
    <name evidence="1" type="primary">cofC</name>
    <name evidence="1" type="ORF">Mal15_61020</name>
</gene>
<dbReference type="SUPFAM" id="SSF53448">
    <property type="entry name" value="Nucleotide-diphospho-sugar transferases"/>
    <property type="match status" value="1"/>
</dbReference>
<keyword evidence="2" id="KW-1185">Reference proteome</keyword>
<dbReference type="InterPro" id="IPR029044">
    <property type="entry name" value="Nucleotide-diphossugar_trans"/>
</dbReference>
<dbReference type="InterPro" id="IPR018641">
    <property type="entry name" value="Trfase_1_rSAM/seldom-assoc"/>
</dbReference>
<dbReference type="EMBL" id="CP036264">
    <property type="protein sequence ID" value="QEG02019.1"/>
    <property type="molecule type" value="Genomic_DNA"/>
</dbReference>
<dbReference type="NCBIfam" id="TIGR04282">
    <property type="entry name" value="glyco_like_cofC"/>
    <property type="match status" value="1"/>
</dbReference>
<evidence type="ECO:0000313" key="1">
    <source>
        <dbReference type="EMBL" id="QEG02019.1"/>
    </source>
</evidence>
<keyword evidence="1" id="KW-0548">Nucleotidyltransferase</keyword>
<dbReference type="AlphaFoldDB" id="A0A5B9ML66"/>
<dbReference type="Proteomes" id="UP000321353">
    <property type="component" value="Chromosome"/>
</dbReference>
<accession>A0A5B9ML66</accession>
<organism evidence="1 2">
    <name type="scientific">Stieleria maiorica</name>
    <dbReference type="NCBI Taxonomy" id="2795974"/>
    <lineage>
        <taxon>Bacteria</taxon>
        <taxon>Pseudomonadati</taxon>
        <taxon>Planctomycetota</taxon>
        <taxon>Planctomycetia</taxon>
        <taxon>Pirellulales</taxon>
        <taxon>Pirellulaceae</taxon>
        <taxon>Stieleria</taxon>
    </lineage>
</organism>
<sequence length="221" mass="24247">MAKYWTSGQVKTRLGATIGMCQAAQVHRAFCHHLAGRLATAADQRSFVVSPPERQADFRTSLPPGWQIEIQSEGDLGCRMQAWFAGGAEAEGDRVLIGADCPLLDGSVILQTGELLESHDVVLGPAIDGGYYLIALRGPWRAEYRSLLEEMPWSGASVFQLTCRRAKEAGLRLATLAAMEDVDTIKELEALMIQLEQRSGDVDCRTLRRSIEQVISQRGMG</sequence>
<proteinExistence type="predicted"/>